<name>A0ACC0GYM4_9ERIC</name>
<dbReference type="Proteomes" id="UP001060215">
    <property type="component" value="Chromosome 7"/>
</dbReference>
<sequence>MVGVPKWLDQLINAKFIDETWEVGVEAKEDEKRVVRREYLMSCLKQVIDEFVEQLKYSSNKKGLVKDVTNGHCCLGTLAVLFIVEFAYAVYFCHHSSRNVHNPVSIQQIDLLISL</sequence>
<accession>A0ACC0GYM4</accession>
<protein>
    <submittedName>
        <fullName evidence="1">Crocetin glucosyltransferase 2</fullName>
    </submittedName>
</protein>
<comment type="caution">
    <text evidence="1">The sequence shown here is derived from an EMBL/GenBank/DDBJ whole genome shotgun (WGS) entry which is preliminary data.</text>
</comment>
<gene>
    <name evidence="1" type="ORF">LOK49_LG07G02495</name>
</gene>
<proteinExistence type="predicted"/>
<evidence type="ECO:0000313" key="1">
    <source>
        <dbReference type="EMBL" id="KAI8005723.1"/>
    </source>
</evidence>
<dbReference type="EMBL" id="CM045764">
    <property type="protein sequence ID" value="KAI8005723.1"/>
    <property type="molecule type" value="Genomic_DNA"/>
</dbReference>
<organism evidence="1 2">
    <name type="scientific">Camellia lanceoleosa</name>
    <dbReference type="NCBI Taxonomy" id="1840588"/>
    <lineage>
        <taxon>Eukaryota</taxon>
        <taxon>Viridiplantae</taxon>
        <taxon>Streptophyta</taxon>
        <taxon>Embryophyta</taxon>
        <taxon>Tracheophyta</taxon>
        <taxon>Spermatophyta</taxon>
        <taxon>Magnoliopsida</taxon>
        <taxon>eudicotyledons</taxon>
        <taxon>Gunneridae</taxon>
        <taxon>Pentapetalae</taxon>
        <taxon>asterids</taxon>
        <taxon>Ericales</taxon>
        <taxon>Theaceae</taxon>
        <taxon>Camellia</taxon>
    </lineage>
</organism>
<keyword evidence="2" id="KW-1185">Reference proteome</keyword>
<evidence type="ECO:0000313" key="2">
    <source>
        <dbReference type="Proteomes" id="UP001060215"/>
    </source>
</evidence>
<reference evidence="1 2" key="1">
    <citation type="journal article" date="2022" name="Plant J.">
        <title>Chromosome-level genome of Camellia lanceoleosa provides a valuable resource for understanding genome evolution and self-incompatibility.</title>
        <authorList>
            <person name="Gong W."/>
            <person name="Xiao S."/>
            <person name="Wang L."/>
            <person name="Liao Z."/>
            <person name="Chang Y."/>
            <person name="Mo W."/>
            <person name="Hu G."/>
            <person name="Li W."/>
            <person name="Zhao G."/>
            <person name="Zhu H."/>
            <person name="Hu X."/>
            <person name="Ji K."/>
            <person name="Xiang X."/>
            <person name="Song Q."/>
            <person name="Yuan D."/>
            <person name="Jin S."/>
            <person name="Zhang L."/>
        </authorList>
    </citation>
    <scope>NUCLEOTIDE SEQUENCE [LARGE SCALE GENOMIC DNA]</scope>
    <source>
        <strain evidence="1">SQ_2022a</strain>
    </source>
</reference>